<dbReference type="EMBL" id="VSRR010074463">
    <property type="protein sequence ID" value="MPC87422.1"/>
    <property type="molecule type" value="Genomic_DNA"/>
</dbReference>
<sequence>MSARTHEDRATVVRTTHVRYDNCDCTRVDRGAGWRCTQKEAGPNNPHCWPSQRARTTTAPSVQLRYLPLNMGKGRKIVQKAAPVGASEDLFLGDLDVDESSSDDMYTQVNELDVDSEADHEPTPPIPSKRVAADCVDDDDETQMESLDIIQDSQEQSQHPPKSKRKRNYHIIPDDKKVSVVEWYKKQEFLYNRCGPTETETGKPRHGRTKPAFPSAVSLFLC</sequence>
<evidence type="ECO:0000313" key="2">
    <source>
        <dbReference type="EMBL" id="MPC87422.1"/>
    </source>
</evidence>
<proteinExistence type="predicted"/>
<organism evidence="2 3">
    <name type="scientific">Portunus trituberculatus</name>
    <name type="common">Swimming crab</name>
    <name type="synonym">Neptunus trituberculatus</name>
    <dbReference type="NCBI Taxonomy" id="210409"/>
    <lineage>
        <taxon>Eukaryota</taxon>
        <taxon>Metazoa</taxon>
        <taxon>Ecdysozoa</taxon>
        <taxon>Arthropoda</taxon>
        <taxon>Crustacea</taxon>
        <taxon>Multicrustacea</taxon>
        <taxon>Malacostraca</taxon>
        <taxon>Eumalacostraca</taxon>
        <taxon>Eucarida</taxon>
        <taxon>Decapoda</taxon>
        <taxon>Pleocyemata</taxon>
        <taxon>Brachyura</taxon>
        <taxon>Eubrachyura</taxon>
        <taxon>Portunoidea</taxon>
        <taxon>Portunidae</taxon>
        <taxon>Portuninae</taxon>
        <taxon>Portunus</taxon>
    </lineage>
</organism>
<comment type="caution">
    <text evidence="2">The sequence shown here is derived from an EMBL/GenBank/DDBJ whole genome shotgun (WGS) entry which is preliminary data.</text>
</comment>
<protein>
    <submittedName>
        <fullName evidence="2">Uncharacterized protein</fullName>
    </submittedName>
</protein>
<evidence type="ECO:0000313" key="3">
    <source>
        <dbReference type="Proteomes" id="UP000324222"/>
    </source>
</evidence>
<reference evidence="2 3" key="1">
    <citation type="submission" date="2019-05" db="EMBL/GenBank/DDBJ databases">
        <title>Another draft genome of Portunus trituberculatus and its Hox gene families provides insights of decapod evolution.</title>
        <authorList>
            <person name="Jeong J.-H."/>
            <person name="Song I."/>
            <person name="Kim S."/>
            <person name="Choi T."/>
            <person name="Kim D."/>
            <person name="Ryu S."/>
            <person name="Kim W."/>
        </authorList>
    </citation>
    <scope>NUCLEOTIDE SEQUENCE [LARGE SCALE GENOMIC DNA]</scope>
    <source>
        <tissue evidence="2">Muscle</tissue>
    </source>
</reference>
<gene>
    <name evidence="2" type="ORF">E2C01_082284</name>
</gene>
<dbReference type="Proteomes" id="UP000324222">
    <property type="component" value="Unassembled WGS sequence"/>
</dbReference>
<accession>A0A5B7IU48</accession>
<feature type="region of interest" description="Disordered" evidence="1">
    <location>
        <begin position="112"/>
        <end position="132"/>
    </location>
</feature>
<name>A0A5B7IU48_PORTR</name>
<keyword evidence="3" id="KW-1185">Reference proteome</keyword>
<dbReference type="AlphaFoldDB" id="A0A5B7IU48"/>
<evidence type="ECO:0000256" key="1">
    <source>
        <dbReference type="SAM" id="MobiDB-lite"/>
    </source>
</evidence>